<dbReference type="InterPro" id="IPR027417">
    <property type="entry name" value="P-loop_NTPase"/>
</dbReference>
<protein>
    <submittedName>
        <fullName evidence="8">SMC_N domain-containing protein</fullName>
    </submittedName>
</protein>
<dbReference type="GO" id="GO:0000796">
    <property type="term" value="C:condensin complex"/>
    <property type="evidence" value="ECO:0007669"/>
    <property type="project" value="TreeGrafter"/>
</dbReference>
<keyword evidence="3" id="KW-0067">ATP-binding</keyword>
<evidence type="ECO:0000256" key="1">
    <source>
        <dbReference type="ARBA" id="ARBA00004123"/>
    </source>
</evidence>
<evidence type="ECO:0000259" key="6">
    <source>
        <dbReference type="Pfam" id="PF02463"/>
    </source>
</evidence>
<feature type="domain" description="RecF/RecN/SMC N-terminal" evidence="6">
    <location>
        <begin position="100"/>
        <end position="220"/>
    </location>
</feature>
<keyword evidence="4" id="KW-0539">Nucleus</keyword>
<dbReference type="AlphaFoldDB" id="A0A0K0DCD6"/>
<dbReference type="PANTHER" id="PTHR18937:SF172">
    <property type="entry name" value="STRUCTURAL MAINTENANCE OF CHROMOSOMES PROTEIN"/>
    <property type="match status" value="1"/>
</dbReference>
<dbReference type="InterPro" id="IPR003395">
    <property type="entry name" value="RecF/RecN/SMC_N"/>
</dbReference>
<keyword evidence="7" id="KW-1185">Reference proteome</keyword>
<sequence>LICFSGIQTRLCLDDEEVKRKPGKKRQPSPAKSPPAFKRKQAKAYTPAKVSKNPSKDGKKASEQVRFYEKLKLETLLTYVIPPPPQSLMKPDGSGARLVIREIVATNFKSYFGTQVIGPFHKNFTAIIGPNGSGKSNVIDSLLFVFGYKASKIRSKKLSVLIHSSRAHDDINSCTVEVFFEQIVDKDDRFEVVEGSEFSVSRTAYKNNNSVYAWNGKVESFVFLSCVFNTYHDDKRNLEQIAMMKPKGDNTHEEGMLEYLEDIVGSSRFRVTVQRFVYFMWEAD</sequence>
<accession>A0A0K0DCD6</accession>
<dbReference type="SUPFAM" id="SSF52540">
    <property type="entry name" value="P-loop containing nucleoside triphosphate hydrolases"/>
    <property type="match status" value="1"/>
</dbReference>
<reference evidence="7" key="1">
    <citation type="submission" date="2012-09" db="EMBL/GenBank/DDBJ databases">
        <authorList>
            <person name="Martin A.A."/>
        </authorList>
    </citation>
    <scope>NUCLEOTIDE SEQUENCE</scope>
</reference>
<dbReference type="GO" id="GO:0005524">
    <property type="term" value="F:ATP binding"/>
    <property type="evidence" value="ECO:0007669"/>
    <property type="project" value="UniProtKB-KW"/>
</dbReference>
<dbReference type="STRING" id="6313.A0A0K0DCD6"/>
<evidence type="ECO:0000256" key="3">
    <source>
        <dbReference type="ARBA" id="ARBA00022840"/>
    </source>
</evidence>
<dbReference type="GO" id="GO:0005634">
    <property type="term" value="C:nucleus"/>
    <property type="evidence" value="ECO:0007669"/>
    <property type="project" value="UniProtKB-SubCell"/>
</dbReference>
<dbReference type="WBParaSite" id="ACAC_0000821601-mRNA-1">
    <property type="protein sequence ID" value="ACAC_0000821601-mRNA-1"/>
    <property type="gene ID" value="ACAC_0000821601"/>
</dbReference>
<dbReference type="Pfam" id="PF02463">
    <property type="entry name" value="SMC_N"/>
    <property type="match status" value="1"/>
</dbReference>
<evidence type="ECO:0000256" key="5">
    <source>
        <dbReference type="SAM" id="MobiDB-lite"/>
    </source>
</evidence>
<proteinExistence type="predicted"/>
<dbReference type="PANTHER" id="PTHR18937">
    <property type="entry name" value="STRUCTURAL MAINTENANCE OF CHROMOSOMES SMC FAMILY MEMBER"/>
    <property type="match status" value="1"/>
</dbReference>
<evidence type="ECO:0000256" key="2">
    <source>
        <dbReference type="ARBA" id="ARBA00022741"/>
    </source>
</evidence>
<name>A0A0K0DCD6_ANGCA</name>
<evidence type="ECO:0000256" key="4">
    <source>
        <dbReference type="ARBA" id="ARBA00023242"/>
    </source>
</evidence>
<comment type="subcellular location">
    <subcellularLocation>
        <location evidence="1">Nucleus</location>
    </subcellularLocation>
</comment>
<evidence type="ECO:0000313" key="7">
    <source>
        <dbReference type="Proteomes" id="UP000035642"/>
    </source>
</evidence>
<dbReference type="Proteomes" id="UP000035642">
    <property type="component" value="Unassembled WGS sequence"/>
</dbReference>
<dbReference type="Gene3D" id="3.40.50.300">
    <property type="entry name" value="P-loop containing nucleotide triphosphate hydrolases"/>
    <property type="match status" value="1"/>
</dbReference>
<dbReference type="GO" id="GO:0007076">
    <property type="term" value="P:mitotic chromosome condensation"/>
    <property type="evidence" value="ECO:0007669"/>
    <property type="project" value="TreeGrafter"/>
</dbReference>
<evidence type="ECO:0000313" key="8">
    <source>
        <dbReference type="WBParaSite" id="ACAC_0000821601-mRNA-1"/>
    </source>
</evidence>
<organism evidence="7 8">
    <name type="scientific">Angiostrongylus cantonensis</name>
    <name type="common">Rat lungworm</name>
    <dbReference type="NCBI Taxonomy" id="6313"/>
    <lineage>
        <taxon>Eukaryota</taxon>
        <taxon>Metazoa</taxon>
        <taxon>Ecdysozoa</taxon>
        <taxon>Nematoda</taxon>
        <taxon>Chromadorea</taxon>
        <taxon>Rhabditida</taxon>
        <taxon>Rhabditina</taxon>
        <taxon>Rhabditomorpha</taxon>
        <taxon>Strongyloidea</taxon>
        <taxon>Metastrongylidae</taxon>
        <taxon>Angiostrongylus</taxon>
    </lineage>
</organism>
<feature type="region of interest" description="Disordered" evidence="5">
    <location>
        <begin position="15"/>
        <end position="62"/>
    </location>
</feature>
<reference evidence="8" key="2">
    <citation type="submission" date="2017-02" db="UniProtKB">
        <authorList>
            <consortium name="WormBaseParasite"/>
        </authorList>
    </citation>
    <scope>IDENTIFICATION</scope>
</reference>
<keyword evidence="2" id="KW-0547">Nucleotide-binding</keyword>